<evidence type="ECO:0000313" key="2">
    <source>
        <dbReference type="EMBL" id="MST61579.1"/>
    </source>
</evidence>
<dbReference type="InterPro" id="IPR036388">
    <property type="entry name" value="WH-like_DNA-bd_sf"/>
</dbReference>
<dbReference type="GO" id="GO:0003677">
    <property type="term" value="F:DNA binding"/>
    <property type="evidence" value="ECO:0007669"/>
    <property type="project" value="InterPro"/>
</dbReference>
<gene>
    <name evidence="2" type="ORF">FYJ71_01085</name>
</gene>
<dbReference type="SUPFAM" id="SSF88659">
    <property type="entry name" value="Sigma3 and sigma4 domains of RNA polymerase sigma factors"/>
    <property type="match status" value="1"/>
</dbReference>
<accession>A0A6N7XEE8</accession>
<dbReference type="GO" id="GO:0016987">
    <property type="term" value="F:sigma factor activity"/>
    <property type="evidence" value="ECO:0007669"/>
    <property type="project" value="InterPro"/>
</dbReference>
<reference evidence="2 3" key="1">
    <citation type="submission" date="2019-08" db="EMBL/GenBank/DDBJ databases">
        <title>In-depth cultivation of the pig gut microbiome towards novel bacterial diversity and tailored functional studies.</title>
        <authorList>
            <person name="Wylensek D."/>
            <person name="Hitch T.C.A."/>
            <person name="Clavel T."/>
        </authorList>
    </citation>
    <scope>NUCLEOTIDE SEQUENCE [LARGE SCALE GENOMIC DNA]</scope>
    <source>
        <strain evidence="2 3">WCA-SAB-591-4A-A</strain>
    </source>
</reference>
<feature type="domain" description="RNA polymerase sigma factor 70 region 4 type 2" evidence="1">
    <location>
        <begin position="126"/>
        <end position="169"/>
    </location>
</feature>
<organism evidence="2 3">
    <name type="scientific">Peptostreptococcus porci</name>
    <dbReference type="NCBI Taxonomy" id="2652282"/>
    <lineage>
        <taxon>Bacteria</taxon>
        <taxon>Bacillati</taxon>
        <taxon>Bacillota</taxon>
        <taxon>Clostridia</taxon>
        <taxon>Peptostreptococcales</taxon>
        <taxon>Peptostreptococcaceae</taxon>
        <taxon>Peptostreptococcus</taxon>
    </lineage>
</organism>
<proteinExistence type="predicted"/>
<dbReference type="InterPro" id="IPR013324">
    <property type="entry name" value="RNA_pol_sigma_r3/r4-like"/>
</dbReference>
<dbReference type="AlphaFoldDB" id="A0A6N7XEE8"/>
<dbReference type="Pfam" id="PF08281">
    <property type="entry name" value="Sigma70_r4_2"/>
    <property type="match status" value="1"/>
</dbReference>
<comment type="caution">
    <text evidence="2">The sequence shown here is derived from an EMBL/GenBank/DDBJ whole genome shotgun (WGS) entry which is preliminary data.</text>
</comment>
<dbReference type="Gene3D" id="1.10.10.10">
    <property type="entry name" value="Winged helix-like DNA-binding domain superfamily/Winged helix DNA-binding domain"/>
    <property type="match status" value="1"/>
</dbReference>
<dbReference type="EMBL" id="VUNE01000001">
    <property type="protein sequence ID" value="MST61579.1"/>
    <property type="molecule type" value="Genomic_DNA"/>
</dbReference>
<name>A0A6N7XEE8_9FIRM</name>
<dbReference type="InterPro" id="IPR013249">
    <property type="entry name" value="RNA_pol_sigma70_r4_t2"/>
</dbReference>
<keyword evidence="3" id="KW-1185">Reference proteome</keyword>
<evidence type="ECO:0000259" key="1">
    <source>
        <dbReference type="Pfam" id="PF08281"/>
    </source>
</evidence>
<dbReference type="Proteomes" id="UP000440713">
    <property type="component" value="Unassembled WGS sequence"/>
</dbReference>
<sequence length="174" mass="20925">MKINILYEENMKNGHKKYTTIEIPDGDYSLMIEIDYQQRLAEAPEDKKYQVKKCETVQEVFDLMNKREYNSWHTENRHRTEIRAPFTDDESDEEIDGLDYVADNTDEEKRDYKFEYEALCQKIREVLTPEYADVLIATALDDVTPEEYADMHDLKRDTVYKRLQRAKKKYLKFL</sequence>
<evidence type="ECO:0000313" key="3">
    <source>
        <dbReference type="Proteomes" id="UP000440713"/>
    </source>
</evidence>
<protein>
    <submittedName>
        <fullName evidence="2">Sigma-70 family RNA polymerase sigma factor</fullName>
    </submittedName>
</protein>
<dbReference type="GO" id="GO:0006352">
    <property type="term" value="P:DNA-templated transcription initiation"/>
    <property type="evidence" value="ECO:0007669"/>
    <property type="project" value="InterPro"/>
</dbReference>